<dbReference type="Proteomes" id="UP001158576">
    <property type="component" value="Chromosome 2"/>
</dbReference>
<keyword evidence="3" id="KW-1185">Reference proteome</keyword>
<evidence type="ECO:0000313" key="3">
    <source>
        <dbReference type="Proteomes" id="UP001158576"/>
    </source>
</evidence>
<proteinExistence type="predicted"/>
<feature type="transmembrane region" description="Helical" evidence="1">
    <location>
        <begin position="21"/>
        <end position="44"/>
    </location>
</feature>
<evidence type="ECO:0000256" key="1">
    <source>
        <dbReference type="SAM" id="Phobius"/>
    </source>
</evidence>
<name>A0ABN7T5C8_OIKDI</name>
<protein>
    <submittedName>
        <fullName evidence="2">Oidioi.mRNA.OKI2018_I69.chr2.g7045.t1.cds</fullName>
    </submittedName>
</protein>
<dbReference type="EMBL" id="OU015567">
    <property type="protein sequence ID" value="CAG5112878.1"/>
    <property type="molecule type" value="Genomic_DNA"/>
</dbReference>
<accession>A0ABN7T5C8</accession>
<keyword evidence="1" id="KW-0472">Membrane</keyword>
<sequence length="383" mass="43573">MDFREHVLATFEREISEIRRYWVWILILSIVLFGFFVITIQIAFTFYLSWLAVAIWALLGFINIGIACVIFENLFWPWYLTNVDPNDPRINCTYEEYCGQHAEEHTTESQELCPICNGADEDCIVRPSTPKADLSRPSPIKEDLDEEEDILVLPKPDIDVGLASTPIRSNLVVKTPKSTRPEPDERLLLETPVFHSRSTTRATTPSRELDTTPVATPSRKIHTRRSHMDNRTPQNVKFSEETVRSVSCTLSLKSETQSLQEEKLLRSLATPTRVEIPRRTPRQSPLDVNLVGEIEDLAEVTAAKAEIAKVERARKIAENPRALEHPKVNLATLRKAEPQEIARNPVQGTIQNLVPAIVPNHVLGIIRGILQLMKKGRRDRQQL</sequence>
<gene>
    <name evidence="2" type="ORF">OKIOD_LOCUS15810</name>
</gene>
<reference evidence="2 3" key="1">
    <citation type="submission" date="2021-04" db="EMBL/GenBank/DDBJ databases">
        <authorList>
            <person name="Bliznina A."/>
        </authorList>
    </citation>
    <scope>NUCLEOTIDE SEQUENCE [LARGE SCALE GENOMIC DNA]</scope>
</reference>
<organism evidence="2 3">
    <name type="scientific">Oikopleura dioica</name>
    <name type="common">Tunicate</name>
    <dbReference type="NCBI Taxonomy" id="34765"/>
    <lineage>
        <taxon>Eukaryota</taxon>
        <taxon>Metazoa</taxon>
        <taxon>Chordata</taxon>
        <taxon>Tunicata</taxon>
        <taxon>Appendicularia</taxon>
        <taxon>Copelata</taxon>
        <taxon>Oikopleuridae</taxon>
        <taxon>Oikopleura</taxon>
    </lineage>
</organism>
<feature type="transmembrane region" description="Helical" evidence="1">
    <location>
        <begin position="50"/>
        <end position="71"/>
    </location>
</feature>
<keyword evidence="1" id="KW-1133">Transmembrane helix</keyword>
<keyword evidence="1" id="KW-0812">Transmembrane</keyword>
<evidence type="ECO:0000313" key="2">
    <source>
        <dbReference type="EMBL" id="CAG5112878.1"/>
    </source>
</evidence>